<comment type="caution">
    <text evidence="1">The sequence shown here is derived from an EMBL/GenBank/DDBJ whole genome shotgun (WGS) entry which is preliminary data.</text>
</comment>
<sequence length="108" mass="11621">MAVSSFSIFSSLRLPLQRPVTASRTLSPYPRPNQTSYFSTTRAALSGTTSPNPNPSYPAFSLKRISPNPRVRMALGAGLALLTVAEGYAIMKFWPNITGQNKGQGSSD</sequence>
<evidence type="ECO:0000313" key="2">
    <source>
        <dbReference type="Proteomes" id="UP001303760"/>
    </source>
</evidence>
<dbReference type="Proteomes" id="UP001303760">
    <property type="component" value="Unassembled WGS sequence"/>
</dbReference>
<dbReference type="EMBL" id="MU860127">
    <property type="protein sequence ID" value="KAK4237678.1"/>
    <property type="molecule type" value="Genomic_DNA"/>
</dbReference>
<evidence type="ECO:0000313" key="1">
    <source>
        <dbReference type="EMBL" id="KAK4237678.1"/>
    </source>
</evidence>
<reference evidence="1" key="2">
    <citation type="submission" date="2023-05" db="EMBL/GenBank/DDBJ databases">
        <authorList>
            <consortium name="Lawrence Berkeley National Laboratory"/>
            <person name="Steindorff A."/>
            <person name="Hensen N."/>
            <person name="Bonometti L."/>
            <person name="Westerberg I."/>
            <person name="Brannstrom I.O."/>
            <person name="Guillou S."/>
            <person name="Cros-Aarteil S."/>
            <person name="Calhoun S."/>
            <person name="Haridas S."/>
            <person name="Kuo A."/>
            <person name="Mondo S."/>
            <person name="Pangilinan J."/>
            <person name="Riley R."/>
            <person name="Labutti K."/>
            <person name="Andreopoulos B."/>
            <person name="Lipzen A."/>
            <person name="Chen C."/>
            <person name="Yanf M."/>
            <person name="Daum C."/>
            <person name="Ng V."/>
            <person name="Clum A."/>
            <person name="Ohm R."/>
            <person name="Martin F."/>
            <person name="Silar P."/>
            <person name="Natvig D."/>
            <person name="Lalanne C."/>
            <person name="Gautier V."/>
            <person name="Ament-Velasquez S.L."/>
            <person name="Kruys A."/>
            <person name="Hutchinson M.I."/>
            <person name="Powell A.J."/>
            <person name="Barry K."/>
            <person name="Miller A.N."/>
            <person name="Grigoriev I.V."/>
            <person name="Debuchy R."/>
            <person name="Gladieux P."/>
            <person name="Thoren M.H."/>
            <person name="Johannesson H."/>
        </authorList>
    </citation>
    <scope>NUCLEOTIDE SEQUENCE</scope>
    <source>
        <strain evidence="1">CBS 532.94</strain>
    </source>
</reference>
<dbReference type="AlphaFoldDB" id="A0AAN7HBR8"/>
<reference evidence="1" key="1">
    <citation type="journal article" date="2023" name="Mol. Phylogenet. Evol.">
        <title>Genome-scale phylogeny and comparative genomics of the fungal order Sordariales.</title>
        <authorList>
            <person name="Hensen N."/>
            <person name="Bonometti L."/>
            <person name="Westerberg I."/>
            <person name="Brannstrom I.O."/>
            <person name="Guillou S."/>
            <person name="Cros-Aarteil S."/>
            <person name="Calhoun S."/>
            <person name="Haridas S."/>
            <person name="Kuo A."/>
            <person name="Mondo S."/>
            <person name="Pangilinan J."/>
            <person name="Riley R."/>
            <person name="LaButti K."/>
            <person name="Andreopoulos B."/>
            <person name="Lipzen A."/>
            <person name="Chen C."/>
            <person name="Yan M."/>
            <person name="Daum C."/>
            <person name="Ng V."/>
            <person name="Clum A."/>
            <person name="Steindorff A."/>
            <person name="Ohm R.A."/>
            <person name="Martin F."/>
            <person name="Silar P."/>
            <person name="Natvig D.O."/>
            <person name="Lalanne C."/>
            <person name="Gautier V."/>
            <person name="Ament-Velasquez S.L."/>
            <person name="Kruys A."/>
            <person name="Hutchinson M.I."/>
            <person name="Powell A.J."/>
            <person name="Barry K."/>
            <person name="Miller A.N."/>
            <person name="Grigoriev I.V."/>
            <person name="Debuchy R."/>
            <person name="Gladieux P."/>
            <person name="Hiltunen Thoren M."/>
            <person name="Johannesson H."/>
        </authorList>
    </citation>
    <scope>NUCLEOTIDE SEQUENCE</scope>
    <source>
        <strain evidence="1">CBS 532.94</strain>
    </source>
</reference>
<proteinExistence type="predicted"/>
<protein>
    <submittedName>
        <fullName evidence="1">Uncharacterized protein</fullName>
    </submittedName>
</protein>
<organism evidence="1 2">
    <name type="scientific">Achaetomium macrosporum</name>
    <dbReference type="NCBI Taxonomy" id="79813"/>
    <lineage>
        <taxon>Eukaryota</taxon>
        <taxon>Fungi</taxon>
        <taxon>Dikarya</taxon>
        <taxon>Ascomycota</taxon>
        <taxon>Pezizomycotina</taxon>
        <taxon>Sordariomycetes</taxon>
        <taxon>Sordariomycetidae</taxon>
        <taxon>Sordariales</taxon>
        <taxon>Chaetomiaceae</taxon>
        <taxon>Achaetomium</taxon>
    </lineage>
</organism>
<keyword evidence="2" id="KW-1185">Reference proteome</keyword>
<gene>
    <name evidence="1" type="ORF">C8A03DRAFT_15806</name>
</gene>
<name>A0AAN7HBR8_9PEZI</name>
<accession>A0AAN7HBR8</accession>